<proteinExistence type="inferred from homology"/>
<keyword evidence="12" id="KW-1185">Reference proteome</keyword>
<evidence type="ECO:0000313" key="12">
    <source>
        <dbReference type="Proteomes" id="UP000249005"/>
    </source>
</evidence>
<comment type="catalytic activity">
    <reaction evidence="9">
        <text>S-methyl-5'-thioadenosine + phosphate = 5-(methylsulfanyl)-alpha-D-ribose 1-phosphate + adenine</text>
        <dbReference type="Rhea" id="RHEA:11852"/>
        <dbReference type="ChEBI" id="CHEBI:16708"/>
        <dbReference type="ChEBI" id="CHEBI:17509"/>
        <dbReference type="ChEBI" id="CHEBI:43474"/>
        <dbReference type="ChEBI" id="CHEBI:58533"/>
        <dbReference type="EC" id="2.4.2.28"/>
    </reaction>
    <physiologicalReaction direction="left-to-right" evidence="9">
        <dbReference type="Rhea" id="RHEA:11853"/>
    </physiologicalReaction>
</comment>
<dbReference type="PANTHER" id="PTHR30616">
    <property type="entry name" value="UNCHARACTERIZED PROTEIN YFIH"/>
    <property type="match status" value="1"/>
</dbReference>
<dbReference type="Gene3D" id="3.60.140.10">
    <property type="entry name" value="CNF1/YfiH-like putative cysteine hydrolases"/>
    <property type="match status" value="1"/>
</dbReference>
<evidence type="ECO:0000256" key="2">
    <source>
        <dbReference type="ARBA" id="ARBA00007353"/>
    </source>
</evidence>
<dbReference type="AlphaFoldDB" id="A0A2X4UEZ0"/>
<dbReference type="SUPFAM" id="SSF64438">
    <property type="entry name" value="CNF1/YfiH-like putative cysteine hydrolases"/>
    <property type="match status" value="1"/>
</dbReference>
<organism evidence="11 12">
    <name type="scientific">Leminorella richardii</name>
    <dbReference type="NCBI Taxonomy" id="158841"/>
    <lineage>
        <taxon>Bacteria</taxon>
        <taxon>Pseudomonadati</taxon>
        <taxon>Pseudomonadota</taxon>
        <taxon>Gammaproteobacteria</taxon>
        <taxon>Enterobacterales</taxon>
        <taxon>Budviciaceae</taxon>
        <taxon>Leminorella</taxon>
    </lineage>
</organism>
<evidence type="ECO:0000256" key="5">
    <source>
        <dbReference type="ARBA" id="ARBA00022801"/>
    </source>
</evidence>
<keyword evidence="3" id="KW-0808">Transferase</keyword>
<dbReference type="Proteomes" id="UP000249005">
    <property type="component" value="Chromosome 1"/>
</dbReference>
<dbReference type="InterPro" id="IPR011324">
    <property type="entry name" value="Cytotoxic_necrot_fac-like_cat"/>
</dbReference>
<dbReference type="InterPro" id="IPR038371">
    <property type="entry name" value="Cu_polyphenol_OxRdtase_sf"/>
</dbReference>
<evidence type="ECO:0000256" key="1">
    <source>
        <dbReference type="ARBA" id="ARBA00000553"/>
    </source>
</evidence>
<dbReference type="Pfam" id="PF02578">
    <property type="entry name" value="Cu-oxidase_4"/>
    <property type="match status" value="1"/>
</dbReference>
<dbReference type="EMBL" id="LS483470">
    <property type="protein sequence ID" value="SQI37251.1"/>
    <property type="molecule type" value="Genomic_DNA"/>
</dbReference>
<dbReference type="RefSeq" id="WP_111739629.1">
    <property type="nucleotide sequence ID" value="NZ_LR698987.1"/>
</dbReference>
<keyword evidence="5" id="KW-0378">Hydrolase</keyword>
<accession>A0A2X4UEZ0</accession>
<protein>
    <recommendedName>
        <fullName evidence="10">Purine nucleoside phosphorylase</fullName>
    </recommendedName>
</protein>
<dbReference type="PANTHER" id="PTHR30616:SF2">
    <property type="entry name" value="PURINE NUCLEOSIDE PHOSPHORYLASE LACC1"/>
    <property type="match status" value="1"/>
</dbReference>
<dbReference type="NCBIfam" id="TIGR00726">
    <property type="entry name" value="peptidoglycan editing factor PgeF"/>
    <property type="match status" value="1"/>
</dbReference>
<dbReference type="GO" id="GO:0017061">
    <property type="term" value="F:S-methyl-5-thioadenosine phosphorylase activity"/>
    <property type="evidence" value="ECO:0007669"/>
    <property type="project" value="UniProtKB-EC"/>
</dbReference>
<keyword evidence="4" id="KW-0479">Metal-binding</keyword>
<dbReference type="CDD" id="cd16833">
    <property type="entry name" value="YfiH"/>
    <property type="match status" value="1"/>
</dbReference>
<evidence type="ECO:0000256" key="7">
    <source>
        <dbReference type="ARBA" id="ARBA00047989"/>
    </source>
</evidence>
<evidence type="ECO:0000256" key="4">
    <source>
        <dbReference type="ARBA" id="ARBA00022723"/>
    </source>
</evidence>
<dbReference type="InterPro" id="IPR003730">
    <property type="entry name" value="Cu_polyphenol_OxRdtase"/>
</dbReference>
<name>A0A2X4UEZ0_9GAMM</name>
<comment type="catalytic activity">
    <reaction evidence="7">
        <text>adenosine + H2O + H(+) = inosine + NH4(+)</text>
        <dbReference type="Rhea" id="RHEA:24408"/>
        <dbReference type="ChEBI" id="CHEBI:15377"/>
        <dbReference type="ChEBI" id="CHEBI:15378"/>
        <dbReference type="ChEBI" id="CHEBI:16335"/>
        <dbReference type="ChEBI" id="CHEBI:17596"/>
        <dbReference type="ChEBI" id="CHEBI:28938"/>
        <dbReference type="EC" id="3.5.4.4"/>
    </reaction>
    <physiologicalReaction direction="left-to-right" evidence="7">
        <dbReference type="Rhea" id="RHEA:24409"/>
    </physiologicalReaction>
</comment>
<dbReference type="GO" id="GO:0016787">
    <property type="term" value="F:hydrolase activity"/>
    <property type="evidence" value="ECO:0007669"/>
    <property type="project" value="UniProtKB-KW"/>
</dbReference>
<keyword evidence="6" id="KW-0862">Zinc</keyword>
<evidence type="ECO:0000313" key="11">
    <source>
        <dbReference type="EMBL" id="SQI37251.1"/>
    </source>
</evidence>
<dbReference type="GO" id="GO:0005507">
    <property type="term" value="F:copper ion binding"/>
    <property type="evidence" value="ECO:0007669"/>
    <property type="project" value="TreeGrafter"/>
</dbReference>
<dbReference type="KEGG" id="lri:NCTC12151_01075"/>
<gene>
    <name evidence="11" type="primary">yfiH</name>
    <name evidence="11" type="ORF">NCTC12151_01075</name>
</gene>
<evidence type="ECO:0000256" key="8">
    <source>
        <dbReference type="ARBA" id="ARBA00048968"/>
    </source>
</evidence>
<evidence type="ECO:0000256" key="6">
    <source>
        <dbReference type="ARBA" id="ARBA00022833"/>
    </source>
</evidence>
<comment type="catalytic activity">
    <reaction evidence="8">
        <text>adenosine + phosphate = alpha-D-ribose 1-phosphate + adenine</text>
        <dbReference type="Rhea" id="RHEA:27642"/>
        <dbReference type="ChEBI" id="CHEBI:16335"/>
        <dbReference type="ChEBI" id="CHEBI:16708"/>
        <dbReference type="ChEBI" id="CHEBI:43474"/>
        <dbReference type="ChEBI" id="CHEBI:57720"/>
        <dbReference type="EC" id="2.4.2.1"/>
    </reaction>
    <physiologicalReaction direction="left-to-right" evidence="8">
        <dbReference type="Rhea" id="RHEA:27643"/>
    </physiologicalReaction>
</comment>
<evidence type="ECO:0000256" key="10">
    <source>
        <dbReference type="RuleBase" id="RU361274"/>
    </source>
</evidence>
<sequence>MIPLIYPEWQGPANVKALATTRIGGVSPPPYESLNVGDHVDDSPLNVTENRRRLGEQLGSSIEIGWLSQVHGTDVLSMDAYRAADNCADASYSCLPEKACAVMTADCLPVLFCSVHGNEVAAAHAGWRGLQSGVLERTLERFNARPGEVMAWLGPAIGPECFEVGAEVRDAFMDIDPQAALAFQPRGNKYLADIYLLARQRLIAAGVEKIYGGTYCTVSQPELFFSYRREKTTGRMVSLIWFE</sequence>
<dbReference type="OrthoDB" id="4279at2"/>
<evidence type="ECO:0000256" key="9">
    <source>
        <dbReference type="ARBA" id="ARBA00049893"/>
    </source>
</evidence>
<comment type="similarity">
    <text evidence="2 10">Belongs to the purine nucleoside phosphorylase YfiH/LACC1 family.</text>
</comment>
<evidence type="ECO:0000256" key="3">
    <source>
        <dbReference type="ARBA" id="ARBA00022679"/>
    </source>
</evidence>
<comment type="catalytic activity">
    <reaction evidence="1">
        <text>inosine + phosphate = alpha-D-ribose 1-phosphate + hypoxanthine</text>
        <dbReference type="Rhea" id="RHEA:27646"/>
        <dbReference type="ChEBI" id="CHEBI:17368"/>
        <dbReference type="ChEBI" id="CHEBI:17596"/>
        <dbReference type="ChEBI" id="CHEBI:43474"/>
        <dbReference type="ChEBI" id="CHEBI:57720"/>
        <dbReference type="EC" id="2.4.2.1"/>
    </reaction>
    <physiologicalReaction direction="left-to-right" evidence="1">
        <dbReference type="Rhea" id="RHEA:27647"/>
    </physiologicalReaction>
</comment>
<reference evidence="11 12" key="1">
    <citation type="submission" date="2018-06" db="EMBL/GenBank/DDBJ databases">
        <authorList>
            <consortium name="Pathogen Informatics"/>
            <person name="Doyle S."/>
        </authorList>
    </citation>
    <scope>NUCLEOTIDE SEQUENCE [LARGE SCALE GENOMIC DNA]</scope>
    <source>
        <strain evidence="11 12">NCTC12151</strain>
    </source>
</reference>